<evidence type="ECO:0000313" key="2">
    <source>
        <dbReference type="Proteomes" id="UP001331761"/>
    </source>
</evidence>
<evidence type="ECO:0000313" key="1">
    <source>
        <dbReference type="EMBL" id="KAK5967993.1"/>
    </source>
</evidence>
<sequence>MSKTANSERKRRRFEVEWEGEDVDLRTRVLMSDSYTTARYRMLMISAIRKDISDEFKQLLELQMKVKFGEYDDAISYLNEVLVEPFVNRDLQNGL</sequence>
<dbReference type="Proteomes" id="UP001331761">
    <property type="component" value="Unassembled WGS sequence"/>
</dbReference>
<comment type="caution">
    <text evidence="1">The sequence shown here is derived from an EMBL/GenBank/DDBJ whole genome shotgun (WGS) entry which is preliminary data.</text>
</comment>
<proteinExistence type="predicted"/>
<dbReference type="EMBL" id="WIXE01021849">
    <property type="protein sequence ID" value="KAK5967993.1"/>
    <property type="molecule type" value="Genomic_DNA"/>
</dbReference>
<organism evidence="1 2">
    <name type="scientific">Trichostrongylus colubriformis</name>
    <name type="common">Black scour worm</name>
    <dbReference type="NCBI Taxonomy" id="6319"/>
    <lineage>
        <taxon>Eukaryota</taxon>
        <taxon>Metazoa</taxon>
        <taxon>Ecdysozoa</taxon>
        <taxon>Nematoda</taxon>
        <taxon>Chromadorea</taxon>
        <taxon>Rhabditida</taxon>
        <taxon>Rhabditina</taxon>
        <taxon>Rhabditomorpha</taxon>
        <taxon>Strongyloidea</taxon>
        <taxon>Trichostrongylidae</taxon>
        <taxon>Trichostrongylus</taxon>
    </lineage>
</organism>
<reference evidence="1 2" key="1">
    <citation type="submission" date="2019-10" db="EMBL/GenBank/DDBJ databases">
        <title>Assembly and Annotation for the nematode Trichostrongylus colubriformis.</title>
        <authorList>
            <person name="Martin J."/>
        </authorList>
    </citation>
    <scope>NUCLEOTIDE SEQUENCE [LARGE SCALE GENOMIC DNA]</scope>
    <source>
        <strain evidence="1">G859</strain>
        <tissue evidence="1">Whole worm</tissue>
    </source>
</reference>
<keyword evidence="2" id="KW-1185">Reference proteome</keyword>
<gene>
    <name evidence="1" type="ORF">GCK32_019239</name>
</gene>
<protein>
    <submittedName>
        <fullName evidence="1">Uncharacterized protein</fullName>
    </submittedName>
</protein>
<accession>A0AAN8FAH6</accession>
<name>A0AAN8FAH6_TRICO</name>
<dbReference type="AlphaFoldDB" id="A0AAN8FAH6"/>